<organism evidence="5 6">
    <name type="scientific">Nezara viridula</name>
    <name type="common">Southern green stink bug</name>
    <name type="synonym">Cimex viridulus</name>
    <dbReference type="NCBI Taxonomy" id="85310"/>
    <lineage>
        <taxon>Eukaryota</taxon>
        <taxon>Metazoa</taxon>
        <taxon>Ecdysozoa</taxon>
        <taxon>Arthropoda</taxon>
        <taxon>Hexapoda</taxon>
        <taxon>Insecta</taxon>
        <taxon>Pterygota</taxon>
        <taxon>Neoptera</taxon>
        <taxon>Paraneoptera</taxon>
        <taxon>Hemiptera</taxon>
        <taxon>Heteroptera</taxon>
        <taxon>Panheteroptera</taxon>
        <taxon>Pentatomomorpha</taxon>
        <taxon>Pentatomoidea</taxon>
        <taxon>Pentatomidae</taxon>
        <taxon>Pentatominae</taxon>
        <taxon>Nezara</taxon>
    </lineage>
</organism>
<feature type="region of interest" description="Disordered" evidence="3">
    <location>
        <begin position="1374"/>
        <end position="1395"/>
    </location>
</feature>
<evidence type="ECO:0000256" key="1">
    <source>
        <dbReference type="ARBA" id="ARBA00023054"/>
    </source>
</evidence>
<feature type="region of interest" description="Disordered" evidence="3">
    <location>
        <begin position="1192"/>
        <end position="1215"/>
    </location>
</feature>
<dbReference type="SUPFAM" id="SSF57997">
    <property type="entry name" value="Tropomyosin"/>
    <property type="match status" value="1"/>
</dbReference>
<feature type="compositionally biased region" description="Basic and acidic residues" evidence="3">
    <location>
        <begin position="27"/>
        <end position="43"/>
    </location>
</feature>
<feature type="coiled-coil region" evidence="2">
    <location>
        <begin position="443"/>
        <end position="620"/>
    </location>
</feature>
<dbReference type="PANTHER" id="PTHR45615">
    <property type="entry name" value="MYOSIN HEAVY CHAIN, NON-MUSCLE"/>
    <property type="match status" value="1"/>
</dbReference>
<evidence type="ECO:0000313" key="6">
    <source>
        <dbReference type="Proteomes" id="UP001152798"/>
    </source>
</evidence>
<dbReference type="InterPro" id="IPR055167">
    <property type="entry name" value="Rootletin-like_CC"/>
</dbReference>
<feature type="region of interest" description="Disordered" evidence="3">
    <location>
        <begin position="1452"/>
        <end position="1484"/>
    </location>
</feature>
<feature type="coiled-coil region" evidence="2">
    <location>
        <begin position="1299"/>
        <end position="1347"/>
    </location>
</feature>
<dbReference type="Proteomes" id="UP001152798">
    <property type="component" value="Chromosome 4"/>
</dbReference>
<feature type="coiled-coil region" evidence="2">
    <location>
        <begin position="188"/>
        <end position="222"/>
    </location>
</feature>
<feature type="compositionally biased region" description="Basic and acidic residues" evidence="3">
    <location>
        <begin position="1384"/>
        <end position="1395"/>
    </location>
</feature>
<feature type="region of interest" description="Disordered" evidence="3">
    <location>
        <begin position="1"/>
        <end position="90"/>
    </location>
</feature>
<dbReference type="OrthoDB" id="3549872at2759"/>
<sequence>MWPWGTARHHSAPVPSQTCRRTKLIFTRKDGTTSEGHTLERKRPLSFLRPSFTKNREPQRSRGEGGRSSAGSGMGDDPPPSESRHSSELRRMLEDEAASCRRRIETYKQAQQHQAALVSKLQAKLLQYKQRCKELEGRMEEVMEPERRAPSGSSALEAAQAQLREIKEERVLDLETTHRLLLEERKKYEKLVQVNTALREQLEDAHETNEALANDLQKLSSDWADMRDEMIIKENEWKEEEQSFNDYYSAEHARLLALWRDVVNLKRHFTELQSATSRDLIKMKSDLSTASRDILDSASGVYARQAFSASLEENHKSNTAGEVNMLKEALALLKAENDATALQLRSKEDKVQKLMKELRSMEERCNSAEVGVGEVGKLKTELELLQTALRDIAHAVLQDAETRDSHVHLTPQQPIPPRSPKRGRPPTSAAFVESTISAVQASLHKYQLHIHELQVKLENSREQAVITKRQLDAFEEANKAFEIKIGDLTSDLDRSKSLTHQLTQEKDNLTRSLETIRAERSVLEKNKTELNEMLEHVGKELEKTNKANIKLQKTIDSLEEEKKYIFDEIDRLKQDAELREMSLRTEEEKCSRLKEETLTLREELAKAQLARDLLEQQKNETDSLLMHIDKSRGEVELELEQVLLEKSDMHESLAKAETLAAQLEAEKKKLLEEIKKLQDEKAMLQNQVLDQDSDLASMRKEILNGEQTRLDLDSEKVSLQEKCKFLEMEKEKVELELAQVVRERSELSNQLAVAGRKREALAEEVSRIKQRLEQANETNSRINRSLEDLVKDCENKQVMLEGNEKEIQRLQEQIASMRADKEALEATLFDTQANLEDLTSHKNQLDKDLQELLVQQESLKGEVTRLKTDLENTERKSQEVKASLLQQSGSKEAEFKQTLTNLQKKSEETINKLTEEKEQVRAMLEKKLHTTVSSLEAEKDLEIQQLQQRIAALQQQIENVVQQHEEVLLRAESEKQQALLLAQQDQQAIAERLEDARREIEIERAAHERNRREAATRYDQDRTAIVSLRESLTSASAKYDLFKTKCEEEKSSLENRITELVKERDVEVQQCEDLKLQLHFAEDRIDSCQTQLSDTARRLKDVENHRESLIKELTDVKRQLADASFEREKYSSSNKELREHVKRVEGQKREQARSLEEALQKIAGLEEAKRALDVERSRLQAVMRDMDRSLMEAKQESGGLSGELEKARTEIETKRSEARQLDARIASVMEERDRAQQHQHQLSKQVQELENALENMREEVAKSRSKGDEDDRRWRQREEELLLRLEDSRAGERKLQDTAHNLEVCLADATQQIQELKARLGGSEGRVRALEAQLIQVETSKREVESKLSSVGSTLRRIAGIQMDGSISLPYKLSSPTRRWSPVRGEERGGGDLDPEAVRRGVRALMQGVAQVERERDDLKATLSETKKHLRSQNEELSRNEARLASTMGALRQAQEEKGSLEARLGQKESALKAQSEASHRASGEIHQVQEKLNILEIALKTANEEKTQYEEKLEKMKQSLSRCDSEKKSLQEELNKTEGRATKLELQRLGMEGDIQRLQIMLQEKESTIQKLQERLEVENSTVAELEERCGSLKATIEQLTISLEKSADIERELQSEIDSLQRSLVEVSASSHANADKLKNLQKAVYNAENEKRITSERLEASQAALSEARRSLQVLKDAHSRLQSELASCEVDRSALESQVRLAQWPSEEKEESRRQVAELTMKLETLQDRIRQLEGDKRTLERKLHSSRSKSYERGDKISSREWGEESLLGSTQHLLEQENLELKTKIRRLENELLEKESELQRLRNLEFERPTKDWSSEADRYKTAKQQAERLLEARESSHRQQVLRLENQIRFLKEQLNEEVKRRQLFVMKTSRAGREVQQLHRVLGSSLRNVSQDPSVDPYLLEKEARRLDASIAPLALPPPQRK</sequence>
<evidence type="ECO:0000313" key="5">
    <source>
        <dbReference type="EMBL" id="CAH1399117.1"/>
    </source>
</evidence>
<reference evidence="5" key="1">
    <citation type="submission" date="2022-01" db="EMBL/GenBank/DDBJ databases">
        <authorList>
            <person name="King R."/>
        </authorList>
    </citation>
    <scope>NUCLEOTIDE SEQUENCE</scope>
</reference>
<evidence type="ECO:0000256" key="2">
    <source>
        <dbReference type="SAM" id="Coils"/>
    </source>
</evidence>
<accession>A0A9P0MQM1</accession>
<feature type="domain" description="Rootletin-like coiled-coil" evidence="4">
    <location>
        <begin position="101"/>
        <end position="290"/>
    </location>
</feature>
<name>A0A9P0MQM1_NEZVI</name>
<protein>
    <recommendedName>
        <fullName evidence="4">Rootletin-like coiled-coil domain-containing protein</fullName>
    </recommendedName>
</protein>
<evidence type="ECO:0000259" key="4">
    <source>
        <dbReference type="Pfam" id="PF15035"/>
    </source>
</evidence>
<feature type="coiled-coil region" evidence="2">
    <location>
        <begin position="646"/>
        <end position="1017"/>
    </location>
</feature>
<feature type="compositionally biased region" description="Basic and acidic residues" evidence="3">
    <location>
        <begin position="54"/>
        <end position="65"/>
    </location>
</feature>
<feature type="coiled-coil region" evidence="2">
    <location>
        <begin position="90"/>
        <end position="138"/>
    </location>
</feature>
<feature type="coiled-coil region" evidence="2">
    <location>
        <begin position="330"/>
        <end position="371"/>
    </location>
</feature>
<dbReference type="PANTHER" id="PTHR45615:SF63">
    <property type="entry name" value="CHROMOSOME UNDETERMINED SCAFFOLD_10, WHOLE GENOME SHOTGUN SEQUENCE"/>
    <property type="match status" value="1"/>
</dbReference>
<feature type="compositionally biased region" description="Basic and acidic residues" evidence="3">
    <location>
        <begin position="1454"/>
        <end position="1471"/>
    </location>
</feature>
<keyword evidence="1 2" id="KW-0175">Coiled coil</keyword>
<keyword evidence="6" id="KW-1185">Reference proteome</keyword>
<gene>
    <name evidence="5" type="ORF">NEZAVI_LOCUS8639</name>
</gene>
<dbReference type="EMBL" id="OV725080">
    <property type="protein sequence ID" value="CAH1399117.1"/>
    <property type="molecule type" value="Genomic_DNA"/>
</dbReference>
<proteinExistence type="predicted"/>
<evidence type="ECO:0000256" key="3">
    <source>
        <dbReference type="SAM" id="MobiDB-lite"/>
    </source>
</evidence>
<dbReference type="Gene3D" id="1.10.287.1490">
    <property type="match status" value="1"/>
</dbReference>
<dbReference type="Pfam" id="PF15035">
    <property type="entry name" value="Rootletin"/>
    <property type="match status" value="1"/>
</dbReference>
<feature type="compositionally biased region" description="Basic and acidic residues" evidence="3">
    <location>
        <begin position="1203"/>
        <end position="1215"/>
    </location>
</feature>
<feature type="region of interest" description="Disordered" evidence="3">
    <location>
        <begin position="400"/>
        <end position="427"/>
    </location>
</feature>